<dbReference type="InterPro" id="IPR011083">
    <property type="entry name" value="Phage_tail_collar_dom"/>
</dbReference>
<keyword evidence="4" id="KW-1185">Reference proteome</keyword>
<evidence type="ECO:0000313" key="3">
    <source>
        <dbReference type="EMBL" id="SMO38424.1"/>
    </source>
</evidence>
<dbReference type="Proteomes" id="UP000317557">
    <property type="component" value="Unassembled WGS sequence"/>
</dbReference>
<accession>A0A521AUE6</accession>
<reference evidence="3 4" key="1">
    <citation type="submission" date="2017-05" db="EMBL/GenBank/DDBJ databases">
        <authorList>
            <person name="Varghese N."/>
            <person name="Submissions S."/>
        </authorList>
    </citation>
    <scope>NUCLEOTIDE SEQUENCE [LARGE SCALE GENOMIC DNA]</scope>
    <source>
        <strain evidence="3 4">DSM 21985</strain>
    </source>
</reference>
<evidence type="ECO:0000259" key="2">
    <source>
        <dbReference type="Pfam" id="PF07484"/>
    </source>
</evidence>
<protein>
    <submittedName>
        <fullName evidence="3">Microcystin-dependent protein</fullName>
    </submittedName>
</protein>
<feature type="domain" description="Phage tail collar" evidence="2">
    <location>
        <begin position="6"/>
        <end position="62"/>
    </location>
</feature>
<proteinExistence type="predicted"/>
<sequence>MDGYVGVVKSFAGDYAPANWKFCDGSRLPIKGFEKLYAIIATRYGGDGTTYFNLPDVRGRTILGTGNGNDLAPRTLGEKGGAEKVWLTKNQLPQHTHAAAVGVSSIQAVASANLQSTVLVNDADGSQITPSGNYLGKDNSASGNYSNTKDGSSTLNENAISMAIEGNVEFIDSGSAMVVKDSGLSQGHENMSPFTVLNWIICVDGEFPQRPS</sequence>
<dbReference type="InterPro" id="IPR037053">
    <property type="entry name" value="Phage_tail_collar_dom_sf"/>
</dbReference>
<evidence type="ECO:0000256" key="1">
    <source>
        <dbReference type="SAM" id="MobiDB-lite"/>
    </source>
</evidence>
<dbReference type="Gene3D" id="3.90.1340.10">
    <property type="entry name" value="Phage tail collar domain"/>
    <property type="match status" value="1"/>
</dbReference>
<dbReference type="EMBL" id="FXTP01000001">
    <property type="protein sequence ID" value="SMO38424.1"/>
    <property type="molecule type" value="Genomic_DNA"/>
</dbReference>
<feature type="region of interest" description="Disordered" evidence="1">
    <location>
        <begin position="130"/>
        <end position="150"/>
    </location>
</feature>
<dbReference type="AlphaFoldDB" id="A0A521AUE6"/>
<evidence type="ECO:0000313" key="4">
    <source>
        <dbReference type="Proteomes" id="UP000317557"/>
    </source>
</evidence>
<dbReference type="OrthoDB" id="9810174at2"/>
<dbReference type="SUPFAM" id="SSF88874">
    <property type="entry name" value="Receptor-binding domain of short tail fibre protein gp12"/>
    <property type="match status" value="1"/>
</dbReference>
<feature type="compositionally biased region" description="Polar residues" evidence="1">
    <location>
        <begin position="139"/>
        <end position="150"/>
    </location>
</feature>
<dbReference type="RefSeq" id="WP_142452886.1">
    <property type="nucleotide sequence ID" value="NZ_FXTP01000001.1"/>
</dbReference>
<gene>
    <name evidence="3" type="ORF">SAMN06265219_101381</name>
</gene>
<name>A0A521AUE6_9BACT</name>
<organism evidence="3 4">
    <name type="scientific">Gracilimonas mengyeensis</name>
    <dbReference type="NCBI Taxonomy" id="1302730"/>
    <lineage>
        <taxon>Bacteria</taxon>
        <taxon>Pseudomonadati</taxon>
        <taxon>Balneolota</taxon>
        <taxon>Balneolia</taxon>
        <taxon>Balneolales</taxon>
        <taxon>Balneolaceae</taxon>
        <taxon>Gracilimonas</taxon>
    </lineage>
</organism>
<dbReference type="Pfam" id="PF07484">
    <property type="entry name" value="Collar"/>
    <property type="match status" value="1"/>
</dbReference>